<evidence type="ECO:0000313" key="1">
    <source>
        <dbReference type="EMBL" id="OWM62576.1"/>
    </source>
</evidence>
<protein>
    <recommendedName>
        <fullName evidence="3">Reverse transcriptase domain-containing protein</fullName>
    </recommendedName>
</protein>
<proteinExistence type="predicted"/>
<evidence type="ECO:0008006" key="3">
    <source>
        <dbReference type="Google" id="ProtNLM"/>
    </source>
</evidence>
<reference evidence="2" key="1">
    <citation type="journal article" date="2017" name="Plant J.">
        <title>The pomegranate (Punica granatum L.) genome and the genomics of punicalagin biosynthesis.</title>
        <authorList>
            <person name="Qin G."/>
            <person name="Xu C."/>
            <person name="Ming R."/>
            <person name="Tang H."/>
            <person name="Guyot R."/>
            <person name="Kramer E.M."/>
            <person name="Hu Y."/>
            <person name="Yi X."/>
            <person name="Qi Y."/>
            <person name="Xu X."/>
            <person name="Gao Z."/>
            <person name="Pan H."/>
            <person name="Jian J."/>
            <person name="Tian Y."/>
            <person name="Yue Z."/>
            <person name="Xu Y."/>
        </authorList>
    </citation>
    <scope>NUCLEOTIDE SEQUENCE [LARGE SCALE GENOMIC DNA]</scope>
    <source>
        <strain evidence="2">cv. Dabenzi</strain>
    </source>
</reference>
<sequence>MKYQQKRGLVMKLDFEKAYDRVHWGCLFQVRSCQLWVVIRGGLGGSDPASLQPDLRCW</sequence>
<name>A0A218VQG3_PUNGR</name>
<accession>A0A218VQG3</accession>
<organism evidence="1 2">
    <name type="scientific">Punica granatum</name>
    <name type="common">Pomegranate</name>
    <dbReference type="NCBI Taxonomy" id="22663"/>
    <lineage>
        <taxon>Eukaryota</taxon>
        <taxon>Viridiplantae</taxon>
        <taxon>Streptophyta</taxon>
        <taxon>Embryophyta</taxon>
        <taxon>Tracheophyta</taxon>
        <taxon>Spermatophyta</taxon>
        <taxon>Magnoliopsida</taxon>
        <taxon>eudicotyledons</taxon>
        <taxon>Gunneridae</taxon>
        <taxon>Pentapetalae</taxon>
        <taxon>rosids</taxon>
        <taxon>malvids</taxon>
        <taxon>Myrtales</taxon>
        <taxon>Lythraceae</taxon>
        <taxon>Punica</taxon>
    </lineage>
</organism>
<dbReference type="AlphaFoldDB" id="A0A218VQG3"/>
<dbReference type="Proteomes" id="UP000197138">
    <property type="component" value="Unassembled WGS sequence"/>
</dbReference>
<evidence type="ECO:0000313" key="2">
    <source>
        <dbReference type="Proteomes" id="UP000197138"/>
    </source>
</evidence>
<comment type="caution">
    <text evidence="1">The sequence shown here is derived from an EMBL/GenBank/DDBJ whole genome shotgun (WGS) entry which is preliminary data.</text>
</comment>
<gene>
    <name evidence="1" type="ORF">CDL15_Pgr000041</name>
</gene>
<dbReference type="EMBL" id="MTKT01016860">
    <property type="protein sequence ID" value="OWM62576.1"/>
    <property type="molecule type" value="Genomic_DNA"/>
</dbReference>